<reference evidence="1 2" key="1">
    <citation type="submission" date="2013-05" db="EMBL/GenBank/DDBJ databases">
        <title>Draft genome of the parasitic nematode Anyclostoma ceylanicum.</title>
        <authorList>
            <person name="Mitreva M."/>
        </authorList>
    </citation>
    <scope>NUCLEOTIDE SEQUENCE [LARGE SCALE GENOMIC DNA]</scope>
</reference>
<dbReference type="Proteomes" id="UP000054495">
    <property type="component" value="Unassembled WGS sequence"/>
</dbReference>
<evidence type="ECO:0000313" key="2">
    <source>
        <dbReference type="Proteomes" id="UP000054495"/>
    </source>
</evidence>
<accession>A0A0D6LGD4</accession>
<dbReference type="AlphaFoldDB" id="A0A0D6LGD4"/>
<organism evidence="1 2">
    <name type="scientific">Ancylostoma ceylanicum</name>
    <dbReference type="NCBI Taxonomy" id="53326"/>
    <lineage>
        <taxon>Eukaryota</taxon>
        <taxon>Metazoa</taxon>
        <taxon>Ecdysozoa</taxon>
        <taxon>Nematoda</taxon>
        <taxon>Chromadorea</taxon>
        <taxon>Rhabditida</taxon>
        <taxon>Rhabditina</taxon>
        <taxon>Rhabditomorpha</taxon>
        <taxon>Strongyloidea</taxon>
        <taxon>Ancylostomatidae</taxon>
        <taxon>Ancylostomatinae</taxon>
        <taxon>Ancylostoma</taxon>
    </lineage>
</organism>
<name>A0A0D6LGD4_9BILA</name>
<dbReference type="EMBL" id="KE125951">
    <property type="protein sequence ID" value="EPB66722.1"/>
    <property type="molecule type" value="Genomic_DNA"/>
</dbReference>
<evidence type="ECO:0000313" key="1">
    <source>
        <dbReference type="EMBL" id="EPB66722.1"/>
    </source>
</evidence>
<keyword evidence="2" id="KW-1185">Reference proteome</keyword>
<gene>
    <name evidence="1" type="ORF">ANCCEY_14184</name>
</gene>
<protein>
    <submittedName>
        <fullName evidence="1">Uncharacterized protein</fullName>
    </submittedName>
</protein>
<proteinExistence type="predicted"/>
<sequence>MSCPEISFSTPHQVIPKQCVVLCWEYGGAEVANYGLGGHCDPHFDFARVANYGLGGHCDPHFDFARIANYGIGGHYAPHFDMSTITQVRT</sequence>